<dbReference type="InterPro" id="IPR007016">
    <property type="entry name" value="O-antigen_ligase-rel_domated"/>
</dbReference>
<dbReference type="EMBL" id="RPFZ01000001">
    <property type="protein sequence ID" value="RPF70553.1"/>
    <property type="molecule type" value="Genomic_DNA"/>
</dbReference>
<feature type="transmembrane region" description="Helical" evidence="6">
    <location>
        <begin position="42"/>
        <end position="64"/>
    </location>
</feature>
<feature type="transmembrane region" description="Helical" evidence="6">
    <location>
        <begin position="105"/>
        <end position="123"/>
    </location>
</feature>
<feature type="transmembrane region" description="Helical" evidence="6">
    <location>
        <begin position="76"/>
        <end position="93"/>
    </location>
</feature>
<comment type="subcellular location">
    <subcellularLocation>
        <location evidence="1">Membrane</location>
        <topology evidence="1">Multi-pass membrane protein</topology>
    </subcellularLocation>
</comment>
<dbReference type="PANTHER" id="PTHR37422">
    <property type="entry name" value="TEICHURONIC ACID BIOSYNTHESIS PROTEIN TUAE"/>
    <property type="match status" value="1"/>
</dbReference>
<gene>
    <name evidence="8" type="ORF">EG799_02135</name>
</gene>
<dbReference type="AlphaFoldDB" id="A0A3N5CNM3"/>
<evidence type="ECO:0000256" key="4">
    <source>
        <dbReference type="ARBA" id="ARBA00023136"/>
    </source>
</evidence>
<organism evidence="8 9">
    <name type="scientific">Aurantiacibacter spongiae</name>
    <dbReference type="NCBI Taxonomy" id="2488860"/>
    <lineage>
        <taxon>Bacteria</taxon>
        <taxon>Pseudomonadati</taxon>
        <taxon>Pseudomonadota</taxon>
        <taxon>Alphaproteobacteria</taxon>
        <taxon>Sphingomonadales</taxon>
        <taxon>Erythrobacteraceae</taxon>
        <taxon>Aurantiacibacter</taxon>
    </lineage>
</organism>
<evidence type="ECO:0000256" key="3">
    <source>
        <dbReference type="ARBA" id="ARBA00022989"/>
    </source>
</evidence>
<proteinExistence type="predicted"/>
<dbReference type="GO" id="GO:0016020">
    <property type="term" value="C:membrane"/>
    <property type="evidence" value="ECO:0007669"/>
    <property type="project" value="UniProtKB-SubCell"/>
</dbReference>
<evidence type="ECO:0000256" key="6">
    <source>
        <dbReference type="SAM" id="Phobius"/>
    </source>
</evidence>
<feature type="transmembrane region" description="Helical" evidence="6">
    <location>
        <begin position="160"/>
        <end position="180"/>
    </location>
</feature>
<feature type="transmembrane region" description="Helical" evidence="6">
    <location>
        <begin position="187"/>
        <end position="208"/>
    </location>
</feature>
<dbReference type="PANTHER" id="PTHR37422:SF23">
    <property type="entry name" value="TEICHURONIC ACID BIOSYNTHESIS PROTEIN TUAE"/>
    <property type="match status" value="1"/>
</dbReference>
<keyword evidence="3 6" id="KW-1133">Transmembrane helix</keyword>
<protein>
    <recommendedName>
        <fullName evidence="7">O-antigen ligase-related domain-containing protein</fullName>
    </recommendedName>
</protein>
<evidence type="ECO:0000256" key="5">
    <source>
        <dbReference type="SAM" id="MobiDB-lite"/>
    </source>
</evidence>
<dbReference type="Proteomes" id="UP000275232">
    <property type="component" value="Unassembled WGS sequence"/>
</dbReference>
<sequence length="523" mass="57575">MMDARFANRTNCGRRGGMNRSSSRQHHKRRTRSSGARRGPQWFALQGHAAFVAFVVLCIFIMLLGGASRYDVQTLPWLRTGCILVLAVAVWKLPPGNLRAVRWPLLLVLALALVMVVQVIPLPPALWESLPHRDIIVEIQEAARMPEVWRPITFSPARTLNSLASLSVPLAVLAMLAWLTREERRNALWVFVAMGAFSAVLGLLQLVLPGSDNLYFYDITNAGDAVGVFANRNHNAVFLALCLLAVLWRERTDRERMGPSLRIWAWAAAGLLLVGILVNPSRAGLLILALVILITVASRLLFRDPASGHPDKAAGRFPVVRKVAGTLVPLICVVLLVALLFGQGRVAAFSRLIAQDPLGEQRAQYLPIFLQMADAFKIWGAGFGAFQEVFRLFEPVELLGPRYLNNAHNDWLQVVIEGGLPALLVVLGGIVLLARRALSLLDRSDQNANAKRETALALLLVGLIAVASLFDYPLRTPIFMALLVYCLVQALRPPNDSGGYRLRKGDQVLGHRDARVRNTGKGL</sequence>
<evidence type="ECO:0000259" key="7">
    <source>
        <dbReference type="Pfam" id="PF04932"/>
    </source>
</evidence>
<feature type="region of interest" description="Disordered" evidence="5">
    <location>
        <begin position="1"/>
        <end position="35"/>
    </location>
</feature>
<feature type="transmembrane region" description="Helical" evidence="6">
    <location>
        <begin position="228"/>
        <end position="248"/>
    </location>
</feature>
<evidence type="ECO:0000256" key="2">
    <source>
        <dbReference type="ARBA" id="ARBA00022692"/>
    </source>
</evidence>
<feature type="transmembrane region" description="Helical" evidence="6">
    <location>
        <begin position="323"/>
        <end position="342"/>
    </location>
</feature>
<comment type="caution">
    <text evidence="8">The sequence shown here is derived from an EMBL/GenBank/DDBJ whole genome shotgun (WGS) entry which is preliminary data.</text>
</comment>
<accession>A0A3N5CNM3</accession>
<dbReference type="Pfam" id="PF04932">
    <property type="entry name" value="Wzy_C"/>
    <property type="match status" value="1"/>
</dbReference>
<feature type="transmembrane region" description="Helical" evidence="6">
    <location>
        <begin position="455"/>
        <end position="472"/>
    </location>
</feature>
<keyword evidence="9" id="KW-1185">Reference proteome</keyword>
<feature type="domain" description="O-antigen ligase-related" evidence="7">
    <location>
        <begin position="268"/>
        <end position="426"/>
    </location>
</feature>
<evidence type="ECO:0000256" key="1">
    <source>
        <dbReference type="ARBA" id="ARBA00004141"/>
    </source>
</evidence>
<feature type="transmembrane region" description="Helical" evidence="6">
    <location>
        <begin position="411"/>
        <end position="434"/>
    </location>
</feature>
<keyword evidence="2 6" id="KW-0812">Transmembrane</keyword>
<evidence type="ECO:0000313" key="8">
    <source>
        <dbReference type="EMBL" id="RPF70553.1"/>
    </source>
</evidence>
<reference evidence="8 9" key="1">
    <citation type="submission" date="2018-11" db="EMBL/GenBank/DDBJ databases">
        <title>Erythrobacter spongiae sp. nov., isolated from a marine sponge.</title>
        <authorList>
            <person name="Zhuang L."/>
            <person name="Luo L."/>
        </authorList>
    </citation>
    <scope>NUCLEOTIDE SEQUENCE [LARGE SCALE GENOMIC DNA]</scope>
    <source>
        <strain evidence="8 9">HN-E23</strain>
    </source>
</reference>
<evidence type="ECO:0000313" key="9">
    <source>
        <dbReference type="Proteomes" id="UP000275232"/>
    </source>
</evidence>
<name>A0A3N5CNM3_9SPHN</name>
<feature type="compositionally biased region" description="Basic residues" evidence="5">
    <location>
        <begin position="23"/>
        <end position="32"/>
    </location>
</feature>
<keyword evidence="4 6" id="KW-0472">Membrane</keyword>
<dbReference type="InterPro" id="IPR051533">
    <property type="entry name" value="WaaL-like"/>
</dbReference>
<feature type="transmembrane region" description="Helical" evidence="6">
    <location>
        <begin position="260"/>
        <end position="278"/>
    </location>
</feature>
<feature type="transmembrane region" description="Helical" evidence="6">
    <location>
        <begin position="284"/>
        <end position="302"/>
    </location>
</feature>